<dbReference type="EMBL" id="VCAZ01000204">
    <property type="protein sequence ID" value="TTG77888.1"/>
    <property type="molecule type" value="Genomic_DNA"/>
</dbReference>
<proteinExistence type="predicted"/>
<evidence type="ECO:0000313" key="2">
    <source>
        <dbReference type="EMBL" id="TTG77888.1"/>
    </source>
</evidence>
<name>A0A556VB40_BAGYA</name>
<feature type="compositionally biased region" description="Acidic residues" evidence="1">
    <location>
        <begin position="28"/>
        <end position="40"/>
    </location>
</feature>
<dbReference type="AlphaFoldDB" id="A0A556VB40"/>
<feature type="region of interest" description="Disordered" evidence="1">
    <location>
        <begin position="1"/>
        <end position="60"/>
    </location>
</feature>
<reference evidence="2 3" key="1">
    <citation type="journal article" date="2019" name="Genome Biol. Evol.">
        <title>Whole-Genome Sequencing of the Giant Devil Catfish, Bagarius yarrelli.</title>
        <authorList>
            <person name="Jiang W."/>
            <person name="Lv Y."/>
            <person name="Cheng L."/>
            <person name="Yang K."/>
            <person name="Chao B."/>
            <person name="Wang X."/>
            <person name="Li Y."/>
            <person name="Pan X."/>
            <person name="You X."/>
            <person name="Zhang Y."/>
            <person name="Yang J."/>
            <person name="Li J."/>
            <person name="Zhang X."/>
            <person name="Liu S."/>
            <person name="Sun C."/>
            <person name="Yang J."/>
            <person name="Shi Q."/>
        </authorList>
    </citation>
    <scope>NUCLEOTIDE SEQUENCE [LARGE SCALE GENOMIC DNA]</scope>
    <source>
        <strain evidence="2">JWS20170419001</strain>
        <tissue evidence="2">Muscle</tissue>
    </source>
</reference>
<comment type="caution">
    <text evidence="2">The sequence shown here is derived from an EMBL/GenBank/DDBJ whole genome shotgun (WGS) entry which is preliminary data.</text>
</comment>
<protein>
    <submittedName>
        <fullName evidence="2">Uncharacterized protein</fullName>
    </submittedName>
</protein>
<evidence type="ECO:0000313" key="3">
    <source>
        <dbReference type="Proteomes" id="UP000319801"/>
    </source>
</evidence>
<keyword evidence="3" id="KW-1185">Reference proteome</keyword>
<accession>A0A556VB40</accession>
<sequence>METKQTAVDEEEGRVPPQCVRTDNSVLSEDEDEDDEDEDVEIKSRYVHEQNRHANETCDE</sequence>
<feature type="compositionally biased region" description="Basic and acidic residues" evidence="1">
    <location>
        <begin position="41"/>
        <end position="60"/>
    </location>
</feature>
<evidence type="ECO:0000256" key="1">
    <source>
        <dbReference type="SAM" id="MobiDB-lite"/>
    </source>
</evidence>
<dbReference type="Proteomes" id="UP000319801">
    <property type="component" value="Unassembled WGS sequence"/>
</dbReference>
<organism evidence="2 3">
    <name type="scientific">Bagarius yarrelli</name>
    <name type="common">Goonch</name>
    <name type="synonym">Bagrus yarrelli</name>
    <dbReference type="NCBI Taxonomy" id="175774"/>
    <lineage>
        <taxon>Eukaryota</taxon>
        <taxon>Metazoa</taxon>
        <taxon>Chordata</taxon>
        <taxon>Craniata</taxon>
        <taxon>Vertebrata</taxon>
        <taxon>Euteleostomi</taxon>
        <taxon>Actinopterygii</taxon>
        <taxon>Neopterygii</taxon>
        <taxon>Teleostei</taxon>
        <taxon>Ostariophysi</taxon>
        <taxon>Siluriformes</taxon>
        <taxon>Sisoridae</taxon>
        <taxon>Sisorinae</taxon>
        <taxon>Bagarius</taxon>
    </lineage>
</organism>
<gene>
    <name evidence="2" type="ORF">Baya_15204</name>
</gene>